<accession>A0ABR8WR30</accession>
<organism evidence="1 2">
    <name type="scientific">Brevibacterium gallinarum</name>
    <dbReference type="NCBI Taxonomy" id="2762220"/>
    <lineage>
        <taxon>Bacteria</taxon>
        <taxon>Bacillati</taxon>
        <taxon>Actinomycetota</taxon>
        <taxon>Actinomycetes</taxon>
        <taxon>Micrococcales</taxon>
        <taxon>Brevibacteriaceae</taxon>
        <taxon>Brevibacterium</taxon>
    </lineage>
</organism>
<protein>
    <recommendedName>
        <fullName evidence="3">Head-to-tail stopper</fullName>
    </recommendedName>
</protein>
<name>A0ABR8WR30_9MICO</name>
<dbReference type="EMBL" id="JACSPY010000001">
    <property type="protein sequence ID" value="MBD8019387.1"/>
    <property type="molecule type" value="Genomic_DNA"/>
</dbReference>
<evidence type="ECO:0008006" key="3">
    <source>
        <dbReference type="Google" id="ProtNLM"/>
    </source>
</evidence>
<sequence>MRFGDPVSVVRVRAGGVDRWGDRLPETTTRIDGCSIAPTQSDEDSEFRHSVTTGFSISVPAGTDVRHTDEFRLPAPYSDGVENWHVVGEIADWRNPFTGWSPGAIVTVKRRSG</sequence>
<gene>
    <name evidence="1" type="ORF">H9634_01130</name>
</gene>
<comment type="caution">
    <text evidence="1">The sequence shown here is derived from an EMBL/GenBank/DDBJ whole genome shotgun (WGS) entry which is preliminary data.</text>
</comment>
<keyword evidence="2" id="KW-1185">Reference proteome</keyword>
<dbReference type="Proteomes" id="UP000651517">
    <property type="component" value="Unassembled WGS sequence"/>
</dbReference>
<reference evidence="1 2" key="1">
    <citation type="submission" date="2020-08" db="EMBL/GenBank/DDBJ databases">
        <title>A Genomic Blueprint of the Chicken Gut Microbiome.</title>
        <authorList>
            <person name="Gilroy R."/>
            <person name="Ravi A."/>
            <person name="Getino M."/>
            <person name="Pursley I."/>
            <person name="Horton D.L."/>
            <person name="Alikhan N.-F."/>
            <person name="Baker D."/>
            <person name="Gharbi K."/>
            <person name="Hall N."/>
            <person name="Watson M."/>
            <person name="Adriaenssens E.M."/>
            <person name="Foster-Nyarko E."/>
            <person name="Jarju S."/>
            <person name="Secka A."/>
            <person name="Antonio M."/>
            <person name="Oren A."/>
            <person name="Chaudhuri R."/>
            <person name="La Ragione R.M."/>
            <person name="Hildebrand F."/>
            <person name="Pallen M.J."/>
        </authorList>
    </citation>
    <scope>NUCLEOTIDE SEQUENCE [LARGE SCALE GENOMIC DNA]</scope>
    <source>
        <strain evidence="1 2">Re57</strain>
    </source>
</reference>
<evidence type="ECO:0000313" key="1">
    <source>
        <dbReference type="EMBL" id="MBD8019387.1"/>
    </source>
</evidence>
<evidence type="ECO:0000313" key="2">
    <source>
        <dbReference type="Proteomes" id="UP000651517"/>
    </source>
</evidence>
<proteinExistence type="predicted"/>